<dbReference type="EMBL" id="CAKOGL010000023">
    <property type="protein sequence ID" value="CAH2100739.1"/>
    <property type="molecule type" value="Genomic_DNA"/>
</dbReference>
<evidence type="ECO:0000313" key="2">
    <source>
        <dbReference type="Proteomes" id="UP001153954"/>
    </source>
</evidence>
<evidence type="ECO:0000313" key="1">
    <source>
        <dbReference type="EMBL" id="CAH2100739.1"/>
    </source>
</evidence>
<keyword evidence="2" id="KW-1185">Reference proteome</keyword>
<sequence length="66" mass="7548">MTNIVQNACTTTACIASLLKDGSLARLASENLPTFNEKLDYYENFLLMRYGHNKEAKEDLKKDFLM</sequence>
<name>A0AAU9UPZ4_EUPED</name>
<dbReference type="AlphaFoldDB" id="A0AAU9UPZ4"/>
<gene>
    <name evidence="1" type="ORF">EEDITHA_LOCUS15565</name>
</gene>
<accession>A0AAU9UPZ4</accession>
<dbReference type="Proteomes" id="UP001153954">
    <property type="component" value="Unassembled WGS sequence"/>
</dbReference>
<organism evidence="1 2">
    <name type="scientific">Euphydryas editha</name>
    <name type="common">Edith's checkerspot</name>
    <dbReference type="NCBI Taxonomy" id="104508"/>
    <lineage>
        <taxon>Eukaryota</taxon>
        <taxon>Metazoa</taxon>
        <taxon>Ecdysozoa</taxon>
        <taxon>Arthropoda</taxon>
        <taxon>Hexapoda</taxon>
        <taxon>Insecta</taxon>
        <taxon>Pterygota</taxon>
        <taxon>Neoptera</taxon>
        <taxon>Endopterygota</taxon>
        <taxon>Lepidoptera</taxon>
        <taxon>Glossata</taxon>
        <taxon>Ditrysia</taxon>
        <taxon>Papilionoidea</taxon>
        <taxon>Nymphalidae</taxon>
        <taxon>Nymphalinae</taxon>
        <taxon>Euphydryas</taxon>
    </lineage>
</organism>
<protein>
    <submittedName>
        <fullName evidence="1">Uncharacterized protein</fullName>
    </submittedName>
</protein>
<comment type="caution">
    <text evidence="1">The sequence shown here is derived from an EMBL/GenBank/DDBJ whole genome shotgun (WGS) entry which is preliminary data.</text>
</comment>
<reference evidence="1" key="1">
    <citation type="submission" date="2022-03" db="EMBL/GenBank/DDBJ databases">
        <authorList>
            <person name="Tunstrom K."/>
        </authorList>
    </citation>
    <scope>NUCLEOTIDE SEQUENCE</scope>
</reference>
<proteinExistence type="predicted"/>